<dbReference type="InterPro" id="IPR027944">
    <property type="entry name" value="SEO_C"/>
</dbReference>
<reference evidence="3 4" key="1">
    <citation type="submission" date="2017-07" db="EMBL/GenBank/DDBJ databases">
        <title>An improved, manually edited Actinidia chinensis var. chinensis (kiwifruit) genome highlights the challenges associated with draft genomes and gene prediction in plants.</title>
        <authorList>
            <person name="Pilkington S."/>
            <person name="Crowhurst R."/>
            <person name="Hilario E."/>
            <person name="Nardozza S."/>
            <person name="Fraser L."/>
            <person name="Peng Y."/>
            <person name="Gunaseelan K."/>
            <person name="Simpson R."/>
            <person name="Tahir J."/>
            <person name="Deroles S."/>
            <person name="Templeton K."/>
            <person name="Luo Z."/>
            <person name="Davy M."/>
            <person name="Cheng C."/>
            <person name="Mcneilage M."/>
            <person name="Scaglione D."/>
            <person name="Liu Y."/>
            <person name="Zhang Q."/>
            <person name="Datson P."/>
            <person name="De Silva N."/>
            <person name="Gardiner S."/>
            <person name="Bassett H."/>
            <person name="Chagne D."/>
            <person name="Mccallum J."/>
            <person name="Dzierzon H."/>
            <person name="Deng C."/>
            <person name="Wang Y.-Y."/>
            <person name="Barron N."/>
            <person name="Manako K."/>
            <person name="Bowen J."/>
            <person name="Foster T."/>
            <person name="Erridge Z."/>
            <person name="Tiffin H."/>
            <person name="Waite C."/>
            <person name="Davies K."/>
            <person name="Grierson E."/>
            <person name="Laing W."/>
            <person name="Kirk R."/>
            <person name="Chen X."/>
            <person name="Wood M."/>
            <person name="Montefiori M."/>
            <person name="Brummell D."/>
            <person name="Schwinn K."/>
            <person name="Catanach A."/>
            <person name="Fullerton C."/>
            <person name="Li D."/>
            <person name="Meiyalaghan S."/>
            <person name="Nieuwenhuizen N."/>
            <person name="Read N."/>
            <person name="Prakash R."/>
            <person name="Hunter D."/>
            <person name="Zhang H."/>
            <person name="Mckenzie M."/>
            <person name="Knabel M."/>
            <person name="Harris A."/>
            <person name="Allan A."/>
            <person name="Chen A."/>
            <person name="Janssen B."/>
            <person name="Plunkett B."/>
            <person name="Dwamena C."/>
            <person name="Voogd C."/>
            <person name="Leif D."/>
            <person name="Lafferty D."/>
            <person name="Souleyre E."/>
            <person name="Varkonyi-Gasic E."/>
            <person name="Gambi F."/>
            <person name="Hanley J."/>
            <person name="Yao J.-L."/>
            <person name="Cheung J."/>
            <person name="David K."/>
            <person name="Warren B."/>
            <person name="Marsh K."/>
            <person name="Snowden K."/>
            <person name="Lin-Wang K."/>
            <person name="Brian L."/>
            <person name="Martinez-Sanchez M."/>
            <person name="Wang M."/>
            <person name="Ileperuma N."/>
            <person name="Macnee N."/>
            <person name="Campin R."/>
            <person name="Mcatee P."/>
            <person name="Drummond R."/>
            <person name="Espley R."/>
            <person name="Ireland H."/>
            <person name="Wu R."/>
            <person name="Atkinson R."/>
            <person name="Karunairetnam S."/>
            <person name="Bulley S."/>
            <person name="Chunkath S."/>
            <person name="Hanley Z."/>
            <person name="Storey R."/>
            <person name="Thrimawithana A."/>
            <person name="Thomson S."/>
            <person name="David C."/>
            <person name="Testolin R."/>
        </authorList>
    </citation>
    <scope>NUCLEOTIDE SEQUENCE [LARGE SCALE GENOMIC DNA]</scope>
    <source>
        <strain evidence="4">cv. Red5</strain>
        <tissue evidence="3">Young leaf</tissue>
    </source>
</reference>
<gene>
    <name evidence="3" type="ORF">CEY00_Acc03366</name>
</gene>
<name>A0A2R6REU9_ACTCC</name>
<dbReference type="InterPro" id="IPR027942">
    <property type="entry name" value="SEO_N"/>
</dbReference>
<dbReference type="Pfam" id="PF14576">
    <property type="entry name" value="SEO_N"/>
    <property type="match status" value="1"/>
</dbReference>
<protein>
    <submittedName>
        <fullName evidence="3">Protein SIEVE ELEMENT OCCLUSION B like</fullName>
    </submittedName>
</protein>
<evidence type="ECO:0000259" key="2">
    <source>
        <dbReference type="Pfam" id="PF14577"/>
    </source>
</evidence>
<dbReference type="PANTHER" id="PTHR33232">
    <property type="entry name" value="PROTEIN SIEVE ELEMENT OCCLUSION B-LIKE"/>
    <property type="match status" value="1"/>
</dbReference>
<dbReference type="GO" id="GO:0010088">
    <property type="term" value="P:phloem development"/>
    <property type="evidence" value="ECO:0007669"/>
    <property type="project" value="InterPro"/>
</dbReference>
<sequence>MAMSTTAIVPSKMLRSRVNGRHIFTTSDDNAMMKQIVATHSPDGSEFDVKPLLHVVEDILHRATPTTLLSVADETQETQAQLDLLDEKALHSGFIDMLKHLADPINKISREISWKCSGGSDAHATTVALFNTLSGYSWDAKVVIALAAFAVNYGEFWLVAQLYPTDPLAKSVALLKQLPDILERSDSLKPKFDALTTLIKAVLDVTKCIVELKELPTHYITDDFPAMATAMGLVPTAVYWTIRSIVACASQVMNLVGMGHEYIASTTEAWELSSLAHKVSNIYSHLQNQLDLCHQHIDEKRHIEAYMTLVRLFETPHIDGSKIHRAIIYAKDDQLPLLDGGANPKRRVSIDVLRRKIVLLFISDLDLSHEELDILDQMHTEARQQPTRIESQYEIVWLPVVDRSTPWTEAKQKKFESMQASMKWYSVYHPSLLDPVVIKYIKEVWHFNKKPLLVVLDTTGRVVNTNALHMMWIWGYLGFPFTTTKEEALWKEETWRLELLVDSIEPMIFNWIADGKYICLYGGEDVEWIRRFTTAMNTVAKAAQIQLEMLYLGKSNPKEKVRKNTIIIENEKLSHVLPDQTLIWFFWVRLESMWHSKSQYTKSGENDTIVHEIMSMLTFDGSDQGWAVISRGADMAKAKGDTILKSLTQFEQWRDLVGELGFVGALNENLRTLHTPHHCNRLILPGATGRIPDRVVCAECGRPMEKFIMYRCCTD</sequence>
<dbReference type="EMBL" id="NKQK01000006">
    <property type="protein sequence ID" value="PSS28553.1"/>
    <property type="molecule type" value="Genomic_DNA"/>
</dbReference>
<dbReference type="OMA" id="YNDTHQG"/>
<evidence type="ECO:0000313" key="3">
    <source>
        <dbReference type="EMBL" id="PSS28553.1"/>
    </source>
</evidence>
<dbReference type="PANTHER" id="PTHR33232:SF20">
    <property type="entry name" value="PROTEIN SIEVE ELEMENT OCCLUSION B-LIKE"/>
    <property type="match status" value="1"/>
</dbReference>
<evidence type="ECO:0000313" key="4">
    <source>
        <dbReference type="Proteomes" id="UP000241394"/>
    </source>
</evidence>
<dbReference type="AlphaFoldDB" id="A0A2R6REU9"/>
<dbReference type="InParanoid" id="A0A2R6REU9"/>
<proteinExistence type="predicted"/>
<keyword evidence="4" id="KW-1185">Reference proteome</keyword>
<feature type="domain" description="Sieve element occlusion N-terminal" evidence="1">
    <location>
        <begin position="27"/>
        <end position="317"/>
    </location>
</feature>
<dbReference type="STRING" id="1590841.A0A2R6REU9"/>
<dbReference type="OrthoDB" id="1854460at2759"/>
<dbReference type="Proteomes" id="UP000241394">
    <property type="component" value="Chromosome LG6"/>
</dbReference>
<dbReference type="Gramene" id="PSS28553">
    <property type="protein sequence ID" value="PSS28553"/>
    <property type="gene ID" value="CEY00_Acc03366"/>
</dbReference>
<organism evidence="3 4">
    <name type="scientific">Actinidia chinensis var. chinensis</name>
    <name type="common">Chinese soft-hair kiwi</name>
    <dbReference type="NCBI Taxonomy" id="1590841"/>
    <lineage>
        <taxon>Eukaryota</taxon>
        <taxon>Viridiplantae</taxon>
        <taxon>Streptophyta</taxon>
        <taxon>Embryophyta</taxon>
        <taxon>Tracheophyta</taxon>
        <taxon>Spermatophyta</taxon>
        <taxon>Magnoliopsida</taxon>
        <taxon>eudicotyledons</taxon>
        <taxon>Gunneridae</taxon>
        <taxon>Pentapetalae</taxon>
        <taxon>asterids</taxon>
        <taxon>Ericales</taxon>
        <taxon>Actinidiaceae</taxon>
        <taxon>Actinidia</taxon>
    </lineage>
</organism>
<dbReference type="InterPro" id="IPR039299">
    <property type="entry name" value="SEOA"/>
</dbReference>
<feature type="domain" description="Sieve element occlusion C-terminal" evidence="2">
    <location>
        <begin position="485"/>
        <end position="714"/>
    </location>
</feature>
<evidence type="ECO:0000259" key="1">
    <source>
        <dbReference type="Pfam" id="PF14576"/>
    </source>
</evidence>
<accession>A0A2R6REU9</accession>
<reference evidence="4" key="2">
    <citation type="journal article" date="2018" name="BMC Genomics">
        <title>A manually annotated Actinidia chinensis var. chinensis (kiwifruit) genome highlights the challenges associated with draft genomes and gene prediction in plants.</title>
        <authorList>
            <person name="Pilkington S.M."/>
            <person name="Crowhurst R."/>
            <person name="Hilario E."/>
            <person name="Nardozza S."/>
            <person name="Fraser L."/>
            <person name="Peng Y."/>
            <person name="Gunaseelan K."/>
            <person name="Simpson R."/>
            <person name="Tahir J."/>
            <person name="Deroles S.C."/>
            <person name="Templeton K."/>
            <person name="Luo Z."/>
            <person name="Davy M."/>
            <person name="Cheng C."/>
            <person name="McNeilage M."/>
            <person name="Scaglione D."/>
            <person name="Liu Y."/>
            <person name="Zhang Q."/>
            <person name="Datson P."/>
            <person name="De Silva N."/>
            <person name="Gardiner S.E."/>
            <person name="Bassett H."/>
            <person name="Chagne D."/>
            <person name="McCallum J."/>
            <person name="Dzierzon H."/>
            <person name="Deng C."/>
            <person name="Wang Y.Y."/>
            <person name="Barron L."/>
            <person name="Manako K."/>
            <person name="Bowen J."/>
            <person name="Foster T.M."/>
            <person name="Erridge Z.A."/>
            <person name="Tiffin H."/>
            <person name="Waite C.N."/>
            <person name="Davies K.M."/>
            <person name="Grierson E.P."/>
            <person name="Laing W.A."/>
            <person name="Kirk R."/>
            <person name="Chen X."/>
            <person name="Wood M."/>
            <person name="Montefiori M."/>
            <person name="Brummell D.A."/>
            <person name="Schwinn K.E."/>
            <person name="Catanach A."/>
            <person name="Fullerton C."/>
            <person name="Li D."/>
            <person name="Meiyalaghan S."/>
            <person name="Nieuwenhuizen N."/>
            <person name="Read N."/>
            <person name="Prakash R."/>
            <person name="Hunter D."/>
            <person name="Zhang H."/>
            <person name="McKenzie M."/>
            <person name="Knabel M."/>
            <person name="Harris A."/>
            <person name="Allan A.C."/>
            <person name="Gleave A."/>
            <person name="Chen A."/>
            <person name="Janssen B.J."/>
            <person name="Plunkett B."/>
            <person name="Ampomah-Dwamena C."/>
            <person name="Voogd C."/>
            <person name="Leif D."/>
            <person name="Lafferty D."/>
            <person name="Souleyre E.J.F."/>
            <person name="Varkonyi-Gasic E."/>
            <person name="Gambi F."/>
            <person name="Hanley J."/>
            <person name="Yao J.L."/>
            <person name="Cheung J."/>
            <person name="David K.M."/>
            <person name="Warren B."/>
            <person name="Marsh K."/>
            <person name="Snowden K.C."/>
            <person name="Lin-Wang K."/>
            <person name="Brian L."/>
            <person name="Martinez-Sanchez M."/>
            <person name="Wang M."/>
            <person name="Ileperuma N."/>
            <person name="Macnee N."/>
            <person name="Campin R."/>
            <person name="McAtee P."/>
            <person name="Drummond R.S.M."/>
            <person name="Espley R.V."/>
            <person name="Ireland H.S."/>
            <person name="Wu R."/>
            <person name="Atkinson R.G."/>
            <person name="Karunairetnam S."/>
            <person name="Bulley S."/>
            <person name="Chunkath S."/>
            <person name="Hanley Z."/>
            <person name="Storey R."/>
            <person name="Thrimawithana A.H."/>
            <person name="Thomson S."/>
            <person name="David C."/>
            <person name="Testolin R."/>
            <person name="Huang H."/>
            <person name="Hellens R.P."/>
            <person name="Schaffer R.J."/>
        </authorList>
    </citation>
    <scope>NUCLEOTIDE SEQUENCE [LARGE SCALE GENOMIC DNA]</scope>
    <source>
        <strain evidence="4">cv. Red5</strain>
    </source>
</reference>
<dbReference type="Pfam" id="PF14577">
    <property type="entry name" value="SEO_C"/>
    <property type="match status" value="1"/>
</dbReference>
<comment type="caution">
    <text evidence="3">The sequence shown here is derived from an EMBL/GenBank/DDBJ whole genome shotgun (WGS) entry which is preliminary data.</text>
</comment>